<organism evidence="1 2">
    <name type="scientific">Actinocorallia herbida</name>
    <dbReference type="NCBI Taxonomy" id="58109"/>
    <lineage>
        <taxon>Bacteria</taxon>
        <taxon>Bacillati</taxon>
        <taxon>Actinomycetota</taxon>
        <taxon>Actinomycetes</taxon>
        <taxon>Streptosporangiales</taxon>
        <taxon>Thermomonosporaceae</taxon>
        <taxon>Actinocorallia</taxon>
    </lineage>
</organism>
<dbReference type="OrthoDB" id="3681121at2"/>
<keyword evidence="2" id="KW-1185">Reference proteome</keyword>
<dbReference type="Proteomes" id="UP000272400">
    <property type="component" value="Unassembled WGS sequence"/>
</dbReference>
<evidence type="ECO:0000313" key="2">
    <source>
        <dbReference type="Proteomes" id="UP000272400"/>
    </source>
</evidence>
<name>A0A3N1CW55_9ACTN</name>
<gene>
    <name evidence="1" type="ORF">EDD29_3056</name>
</gene>
<protein>
    <submittedName>
        <fullName evidence="1">Uncharacterized protein</fullName>
    </submittedName>
</protein>
<evidence type="ECO:0000313" key="1">
    <source>
        <dbReference type="EMBL" id="ROO85511.1"/>
    </source>
</evidence>
<proteinExistence type="predicted"/>
<comment type="caution">
    <text evidence="1">The sequence shown here is derived from an EMBL/GenBank/DDBJ whole genome shotgun (WGS) entry which is preliminary data.</text>
</comment>
<sequence length="226" mass="23920">MSTRYVSWDEAVALFERRGLPESSYENLYDEEYILVEGPVVVRGDLPLDDHEATPWAEDTPDAATGYIVDGDLTVEGSLVDIDDGSAALVVLGGLTARDAYFEGDAKLITLGDAVFRAFVGHMTDKLVMVHGDLRTSVAVFLAEFFPDLVAGTLSGRLLTDGSEDDAVGGYADPSPDAPLTDLLVPEVLAAPDAAPGDFAFFAKVGLDGGAVRDRVMKGLPLTPAP</sequence>
<dbReference type="RefSeq" id="WP_123665013.1">
    <property type="nucleotide sequence ID" value="NZ_RJKE01000001.1"/>
</dbReference>
<accession>A0A3N1CW55</accession>
<reference evidence="1 2" key="1">
    <citation type="submission" date="2018-11" db="EMBL/GenBank/DDBJ databases">
        <title>Sequencing the genomes of 1000 actinobacteria strains.</title>
        <authorList>
            <person name="Klenk H.-P."/>
        </authorList>
    </citation>
    <scope>NUCLEOTIDE SEQUENCE [LARGE SCALE GENOMIC DNA]</scope>
    <source>
        <strain evidence="1 2">DSM 44254</strain>
    </source>
</reference>
<dbReference type="EMBL" id="RJKE01000001">
    <property type="protein sequence ID" value="ROO85511.1"/>
    <property type="molecule type" value="Genomic_DNA"/>
</dbReference>
<dbReference type="AlphaFoldDB" id="A0A3N1CW55"/>